<reference evidence="1" key="1">
    <citation type="submission" date="2013-07" db="EMBL/GenBank/DDBJ databases">
        <title>The Genome Sequence of Cryptococcus dejecticola CBS10117.</title>
        <authorList>
            <consortium name="The Broad Institute Genome Sequencing Platform"/>
            <person name="Cuomo C."/>
            <person name="Litvintseva A."/>
            <person name="Chen Y."/>
            <person name="Heitman J."/>
            <person name="Sun S."/>
            <person name="Springer D."/>
            <person name="Dromer F."/>
            <person name="Young S.K."/>
            <person name="Zeng Q."/>
            <person name="Gargeya S."/>
            <person name="Fitzgerald M."/>
            <person name="Abouelleil A."/>
            <person name="Alvarado L."/>
            <person name="Berlin A.M."/>
            <person name="Chapman S.B."/>
            <person name="Dewar J."/>
            <person name="Goldberg J."/>
            <person name="Griggs A."/>
            <person name="Gujja S."/>
            <person name="Hansen M."/>
            <person name="Howarth C."/>
            <person name="Imamovic A."/>
            <person name="Larimer J."/>
            <person name="McCowan C."/>
            <person name="Murphy C."/>
            <person name="Pearson M."/>
            <person name="Priest M."/>
            <person name="Roberts A."/>
            <person name="Saif S."/>
            <person name="Shea T."/>
            <person name="Sykes S."/>
            <person name="Wortman J."/>
            <person name="Nusbaum C."/>
            <person name="Birren B."/>
        </authorList>
    </citation>
    <scope>NUCLEOTIDE SEQUENCE [LARGE SCALE GENOMIC DNA]</scope>
    <source>
        <strain evidence="1">CBS 10117</strain>
    </source>
</reference>
<proteinExistence type="predicted"/>
<name>A0A1A5ZZ42_9TREE</name>
<gene>
    <name evidence="1" type="ORF">I303_06614</name>
    <name evidence="2" type="ORF">I303_107213</name>
</gene>
<protein>
    <submittedName>
        <fullName evidence="1">Uncharacterized protein</fullName>
    </submittedName>
</protein>
<sequence>MDSSDRNTSNGSDGYSHQQSMSIVELAEMIRGLKAEQTQITNDLTTVHGSFVSALNAAADPSATSNERNSFPRIFGCAITRYSDLLPRRRDNYRRFYRMNSETKRFTNSSGWDITERYTNGIPAIQEERQQLWQKRSQEADGEIAKLEELVEQIRINDGCATADDRDSFLQGLKNIEWLDVSKAYHQRKFEEYTG</sequence>
<evidence type="ECO:0000313" key="1">
    <source>
        <dbReference type="EMBL" id="OBR83055.1"/>
    </source>
</evidence>
<dbReference type="VEuPathDB" id="FungiDB:I303_06614"/>
<dbReference type="RefSeq" id="XP_018260897.1">
    <property type="nucleotide sequence ID" value="XM_018409894.1"/>
</dbReference>
<dbReference type="KEGG" id="kdj:28970313"/>
<organism evidence="1">
    <name type="scientific">Kwoniella dejecticola CBS 10117</name>
    <dbReference type="NCBI Taxonomy" id="1296121"/>
    <lineage>
        <taxon>Eukaryota</taxon>
        <taxon>Fungi</taxon>
        <taxon>Dikarya</taxon>
        <taxon>Basidiomycota</taxon>
        <taxon>Agaricomycotina</taxon>
        <taxon>Tremellomycetes</taxon>
        <taxon>Tremellales</taxon>
        <taxon>Cryptococcaceae</taxon>
        <taxon>Kwoniella</taxon>
    </lineage>
</organism>
<dbReference type="Proteomes" id="UP000078595">
    <property type="component" value="Chromosome 9"/>
</dbReference>
<keyword evidence="3" id="KW-1185">Reference proteome</keyword>
<reference evidence="2" key="2">
    <citation type="submission" date="2013-07" db="EMBL/GenBank/DDBJ databases">
        <authorList>
            <consortium name="The Broad Institute Genome Sequencing Platform"/>
            <person name="Cuomo C."/>
            <person name="Litvintseva A."/>
            <person name="Chen Y."/>
            <person name="Heitman J."/>
            <person name="Sun S."/>
            <person name="Springer D."/>
            <person name="Dromer F."/>
            <person name="Young S.K."/>
            <person name="Zeng Q."/>
            <person name="Gargeya S."/>
            <person name="Fitzgerald M."/>
            <person name="Abouelleil A."/>
            <person name="Alvarado L."/>
            <person name="Berlin A.M."/>
            <person name="Chapman S.B."/>
            <person name="Dewar J."/>
            <person name="Goldberg J."/>
            <person name="Griggs A."/>
            <person name="Gujja S."/>
            <person name="Hansen M."/>
            <person name="Howarth C."/>
            <person name="Imamovic A."/>
            <person name="Larimer J."/>
            <person name="McCowan C."/>
            <person name="Murphy C."/>
            <person name="Pearson M."/>
            <person name="Priest M."/>
            <person name="Roberts A."/>
            <person name="Saif S."/>
            <person name="Shea T."/>
            <person name="Sykes S."/>
            <person name="Wortman J."/>
            <person name="Nusbaum C."/>
            <person name="Birren B."/>
        </authorList>
    </citation>
    <scope>NUCLEOTIDE SEQUENCE</scope>
    <source>
        <strain evidence="2">CBS 10117</strain>
    </source>
</reference>
<dbReference type="EMBL" id="CP144538">
    <property type="protein sequence ID" value="WWC64602.1"/>
    <property type="molecule type" value="Genomic_DNA"/>
</dbReference>
<accession>A0A1A5ZZ42</accession>
<dbReference type="AlphaFoldDB" id="A0A1A5ZZ42"/>
<evidence type="ECO:0000313" key="3">
    <source>
        <dbReference type="Proteomes" id="UP000078595"/>
    </source>
</evidence>
<dbReference type="EMBL" id="KI894034">
    <property type="protein sequence ID" value="OBR83055.1"/>
    <property type="molecule type" value="Genomic_DNA"/>
</dbReference>
<evidence type="ECO:0000313" key="2">
    <source>
        <dbReference type="EMBL" id="WWC64602.1"/>
    </source>
</evidence>
<dbReference type="GeneID" id="28970313"/>
<reference evidence="2" key="3">
    <citation type="submission" date="2024-02" db="EMBL/GenBank/DDBJ databases">
        <title>Comparative genomics of Cryptococcus and Kwoniella reveals pathogenesis evolution and contrasting modes of karyotype evolution via chromosome fusion or intercentromeric recombination.</title>
        <authorList>
            <person name="Coelho M.A."/>
            <person name="David-Palma M."/>
            <person name="Shea T."/>
            <person name="Bowers K."/>
            <person name="McGinley-Smith S."/>
            <person name="Mohammad A.W."/>
            <person name="Gnirke A."/>
            <person name="Yurkov A.M."/>
            <person name="Nowrousian M."/>
            <person name="Sun S."/>
            <person name="Cuomo C.A."/>
            <person name="Heitman J."/>
        </authorList>
    </citation>
    <scope>NUCLEOTIDE SEQUENCE</scope>
    <source>
        <strain evidence="2">CBS 10117</strain>
    </source>
</reference>